<protein>
    <submittedName>
        <fullName evidence="1">Uncharacterized protein</fullName>
    </submittedName>
</protein>
<dbReference type="EMBL" id="BOVJ01000213">
    <property type="protein sequence ID" value="GIQ66818.1"/>
    <property type="molecule type" value="Genomic_DNA"/>
</dbReference>
<name>A0ABQ4NF06_9BACL</name>
<evidence type="ECO:0000313" key="2">
    <source>
        <dbReference type="Proteomes" id="UP000680304"/>
    </source>
</evidence>
<proteinExistence type="predicted"/>
<comment type="caution">
    <text evidence="1">The sequence shown here is derived from an EMBL/GenBank/DDBJ whole genome shotgun (WGS) entry which is preliminary data.</text>
</comment>
<evidence type="ECO:0000313" key="1">
    <source>
        <dbReference type="EMBL" id="GIQ66818.1"/>
    </source>
</evidence>
<dbReference type="RefSeq" id="WP_213531433.1">
    <property type="nucleotide sequence ID" value="NZ_BOVJ01000213.1"/>
</dbReference>
<sequence>MNDQNFERETTIAMNFNIKSLKDNFAAFIEKDKPKTKEQWEQVIEDAINSAHEEAWTVFRYDERVGEYVFVNLTTGLMKYECMMDNEALPKLFDRQIKWIDIKRKKRGRK</sequence>
<accession>A0ABQ4NF06</accession>
<organism evidence="1 2">
    <name type="scientific">Paenibacillus cisolokensis</name>
    <dbReference type="NCBI Taxonomy" id="1658519"/>
    <lineage>
        <taxon>Bacteria</taxon>
        <taxon>Bacillati</taxon>
        <taxon>Bacillota</taxon>
        <taxon>Bacilli</taxon>
        <taxon>Bacillales</taxon>
        <taxon>Paenibacillaceae</taxon>
        <taxon>Paenibacillus</taxon>
    </lineage>
</organism>
<gene>
    <name evidence="1" type="ORF">PACILC2_53860</name>
</gene>
<reference evidence="1 2" key="1">
    <citation type="submission" date="2021-04" db="EMBL/GenBank/DDBJ databases">
        <title>Draft genome sequence of Paenibacillus cisolokensis, LC2-13A.</title>
        <authorList>
            <person name="Uke A."/>
            <person name="Chhe C."/>
            <person name="Baramee S."/>
            <person name="Kosugi A."/>
        </authorList>
    </citation>
    <scope>NUCLEOTIDE SEQUENCE [LARGE SCALE GENOMIC DNA]</scope>
    <source>
        <strain evidence="1 2">LC2-13A</strain>
    </source>
</reference>
<dbReference type="Proteomes" id="UP000680304">
    <property type="component" value="Unassembled WGS sequence"/>
</dbReference>
<keyword evidence="2" id="KW-1185">Reference proteome</keyword>